<sequence>MQPTWPPHGDPNQQFRPVPLAKNRVWAYSLIVIAGLVGTLGFPFLIDATLNQPADLPPMELKDALAESVLTDPEWPVTFHALGECEVRSTLEMGVATFSCQDAVVRMYGVGGVSNVPLAVARSARAMGLEDVQESAVQPFTSQAKRENPLVLRDSGAEEVYSVQGLQSEDSTGDATQPTEIVSFFRPGEDEQMGGTLVTLEIAAATADQVEQTRAELVDSVDQHE</sequence>
<evidence type="ECO:0000313" key="2">
    <source>
        <dbReference type="EMBL" id="MBF4552476.1"/>
    </source>
</evidence>
<dbReference type="RefSeq" id="WP_194555391.1">
    <property type="nucleotide sequence ID" value="NZ_JADKMY010000001.1"/>
</dbReference>
<dbReference type="Proteomes" id="UP000635902">
    <property type="component" value="Unassembled WGS sequence"/>
</dbReference>
<comment type="caution">
    <text evidence="2">The sequence shown here is derived from an EMBL/GenBank/DDBJ whole genome shotgun (WGS) entry which is preliminary data.</text>
</comment>
<protein>
    <recommendedName>
        <fullName evidence="4">Secreted protein</fullName>
    </recommendedName>
</protein>
<feature type="transmembrane region" description="Helical" evidence="1">
    <location>
        <begin position="25"/>
        <end position="46"/>
    </location>
</feature>
<keyword evidence="1" id="KW-0472">Membrane</keyword>
<evidence type="ECO:0000313" key="3">
    <source>
        <dbReference type="Proteomes" id="UP000635902"/>
    </source>
</evidence>
<keyword evidence="1" id="KW-1133">Transmembrane helix</keyword>
<evidence type="ECO:0000256" key="1">
    <source>
        <dbReference type="SAM" id="Phobius"/>
    </source>
</evidence>
<reference evidence="2 3" key="1">
    <citation type="submission" date="2020-10" db="EMBL/GenBank/DDBJ databases">
        <title>Novel species in genus Corynebacterium.</title>
        <authorList>
            <person name="Zhang G."/>
        </authorList>
    </citation>
    <scope>NUCLEOTIDE SEQUENCE [LARGE SCALE GENOMIC DNA]</scope>
    <source>
        <strain evidence="2 3">DSM 45110</strain>
    </source>
</reference>
<organism evidence="2 3">
    <name type="scientific">Corynebacterium suicordis DSM 45110</name>
    <dbReference type="NCBI Taxonomy" id="1121369"/>
    <lineage>
        <taxon>Bacteria</taxon>
        <taxon>Bacillati</taxon>
        <taxon>Actinomycetota</taxon>
        <taxon>Actinomycetes</taxon>
        <taxon>Mycobacteriales</taxon>
        <taxon>Corynebacteriaceae</taxon>
        <taxon>Corynebacterium</taxon>
    </lineage>
</organism>
<dbReference type="EMBL" id="JADKMY010000001">
    <property type="protein sequence ID" value="MBF4552476.1"/>
    <property type="molecule type" value="Genomic_DNA"/>
</dbReference>
<accession>A0ABR9ZHC7</accession>
<evidence type="ECO:0008006" key="4">
    <source>
        <dbReference type="Google" id="ProtNLM"/>
    </source>
</evidence>
<name>A0ABR9ZHC7_9CORY</name>
<gene>
    <name evidence="2" type="ORF">IRY30_00045</name>
</gene>
<keyword evidence="3" id="KW-1185">Reference proteome</keyword>
<proteinExistence type="predicted"/>
<keyword evidence="1" id="KW-0812">Transmembrane</keyword>